<dbReference type="PANTHER" id="PTHR33495:SF6">
    <property type="entry name" value="ANTI-SIGMA FACTOR ANTAGONIST"/>
    <property type="match status" value="1"/>
</dbReference>
<dbReference type="Proteomes" id="UP001634747">
    <property type="component" value="Unassembled WGS sequence"/>
</dbReference>
<protein>
    <submittedName>
        <fullName evidence="2">STAS domain-containing protein</fullName>
    </submittedName>
</protein>
<dbReference type="EMBL" id="JBJYXY010000001">
    <property type="protein sequence ID" value="MFN2974149.1"/>
    <property type="molecule type" value="Genomic_DNA"/>
</dbReference>
<dbReference type="PANTHER" id="PTHR33495">
    <property type="entry name" value="ANTI-SIGMA FACTOR ANTAGONIST TM_1081-RELATED-RELATED"/>
    <property type="match status" value="1"/>
</dbReference>
<gene>
    <name evidence="2" type="ORF">ACK2TP_00085</name>
</gene>
<dbReference type="Gene3D" id="3.30.750.24">
    <property type="entry name" value="STAS domain"/>
    <property type="match status" value="1"/>
</dbReference>
<feature type="domain" description="STAS" evidence="1">
    <location>
        <begin position="10"/>
        <end position="119"/>
    </location>
</feature>
<organism evidence="2 3">
    <name type="scientific">Terriglobus aquaticus</name>
    <dbReference type="NCBI Taxonomy" id="940139"/>
    <lineage>
        <taxon>Bacteria</taxon>
        <taxon>Pseudomonadati</taxon>
        <taxon>Acidobacteriota</taxon>
        <taxon>Terriglobia</taxon>
        <taxon>Terriglobales</taxon>
        <taxon>Acidobacteriaceae</taxon>
        <taxon>Terriglobus</taxon>
    </lineage>
</organism>
<accession>A0ABW9KEX0</accession>
<dbReference type="Pfam" id="PF01740">
    <property type="entry name" value="STAS"/>
    <property type="match status" value="1"/>
</dbReference>
<dbReference type="SUPFAM" id="SSF52091">
    <property type="entry name" value="SpoIIaa-like"/>
    <property type="match status" value="1"/>
</dbReference>
<sequence length="119" mass="12688">MQATTKVAQHTLDTSSGEPVVVLSFSGDISSTSKDAIMGAYHGISDSVHRVLLDYTNVEYINSSGISIIIQLLLEAKKSGSRKIGMYGLSAHFTKVFTMVGVTKYATLSADRDTALASL</sequence>
<proteinExistence type="predicted"/>
<comment type="caution">
    <text evidence="2">The sequence shown here is derived from an EMBL/GenBank/DDBJ whole genome shotgun (WGS) entry which is preliminary data.</text>
</comment>
<dbReference type="InterPro" id="IPR002645">
    <property type="entry name" value="STAS_dom"/>
</dbReference>
<name>A0ABW9KEX0_9BACT</name>
<dbReference type="PROSITE" id="PS50801">
    <property type="entry name" value="STAS"/>
    <property type="match status" value="1"/>
</dbReference>
<keyword evidence="3" id="KW-1185">Reference proteome</keyword>
<reference evidence="2 3" key="1">
    <citation type="submission" date="2024-12" db="EMBL/GenBank/DDBJ databases">
        <authorList>
            <person name="Lee Y."/>
        </authorList>
    </citation>
    <scope>NUCLEOTIDE SEQUENCE [LARGE SCALE GENOMIC DNA]</scope>
    <source>
        <strain evidence="2 3">03SUJ4</strain>
    </source>
</reference>
<dbReference type="RefSeq" id="WP_263414278.1">
    <property type="nucleotide sequence ID" value="NZ_BAABBH010000001.1"/>
</dbReference>
<dbReference type="InterPro" id="IPR036513">
    <property type="entry name" value="STAS_dom_sf"/>
</dbReference>
<evidence type="ECO:0000313" key="2">
    <source>
        <dbReference type="EMBL" id="MFN2974149.1"/>
    </source>
</evidence>
<evidence type="ECO:0000313" key="3">
    <source>
        <dbReference type="Proteomes" id="UP001634747"/>
    </source>
</evidence>
<evidence type="ECO:0000259" key="1">
    <source>
        <dbReference type="PROSITE" id="PS50801"/>
    </source>
</evidence>